<dbReference type="Gene3D" id="1.10.260.40">
    <property type="entry name" value="lambda repressor-like DNA-binding domains"/>
    <property type="match status" value="1"/>
</dbReference>
<dbReference type="CDD" id="cd06267">
    <property type="entry name" value="PBP1_LacI_sugar_binding-like"/>
    <property type="match status" value="1"/>
</dbReference>
<keyword evidence="1" id="KW-0678">Repressor</keyword>
<dbReference type="Gene3D" id="3.40.50.2300">
    <property type="match status" value="2"/>
</dbReference>
<dbReference type="PANTHER" id="PTHR30146:SF148">
    <property type="entry name" value="HTH-TYPE TRANSCRIPTIONAL REPRESSOR PURR-RELATED"/>
    <property type="match status" value="1"/>
</dbReference>
<proteinExistence type="predicted"/>
<feature type="domain" description="HTH lacI-type" evidence="5">
    <location>
        <begin position="8"/>
        <end position="65"/>
    </location>
</feature>
<dbReference type="InterPro" id="IPR010982">
    <property type="entry name" value="Lambda_DNA-bd_dom_sf"/>
</dbReference>
<sequence length="345" mass="36258">MSRARRTPRQADIARVAGVSQATVSVVLGGNRTGVRLSERTRLRVLEAAERLGYVPDPVATRLASARNNLLGVYTFTPAFPIDVADSYYPILAGIEAEAAALGQDLIMFTGSSAAGDHTRIRRTRLADGCLFLGRHVPVDAVGELLASGFPIVYIGRRTELDGTIPYVGGDYVSASAEVVARLVGAGHRHLRYLREPDEAPSSDDRERGVRTAAADAGLPVDGLVVRTDGSDLTAATLAAWRADGVTALVVEETDTGAVFHATQRALRAAGISVPDDVSLAVLGRPPGDPPGPEISGFEVPRREMGRAAVRLLASLLDPGLGDPAAHRLLTCPPVAGETISAVRP</sequence>
<keyword evidence="2" id="KW-0805">Transcription regulation</keyword>
<keyword evidence="7" id="KW-1185">Reference proteome</keyword>
<dbReference type="Pfam" id="PF13377">
    <property type="entry name" value="Peripla_BP_3"/>
    <property type="match status" value="1"/>
</dbReference>
<dbReference type="PROSITE" id="PS50932">
    <property type="entry name" value="HTH_LACI_2"/>
    <property type="match status" value="1"/>
</dbReference>
<evidence type="ECO:0000313" key="6">
    <source>
        <dbReference type="EMBL" id="MEA5361119.1"/>
    </source>
</evidence>
<dbReference type="InterPro" id="IPR028082">
    <property type="entry name" value="Peripla_BP_I"/>
</dbReference>
<dbReference type="SUPFAM" id="SSF53822">
    <property type="entry name" value="Periplasmic binding protein-like I"/>
    <property type="match status" value="1"/>
</dbReference>
<dbReference type="CDD" id="cd01392">
    <property type="entry name" value="HTH_LacI"/>
    <property type="match status" value="1"/>
</dbReference>
<keyword evidence="4" id="KW-0804">Transcription</keyword>
<reference evidence="6 7" key="1">
    <citation type="submission" date="2023-12" db="EMBL/GenBank/DDBJ databases">
        <title>Amycolatopsis sp. V23-08.</title>
        <authorList>
            <person name="Somphong A."/>
        </authorList>
    </citation>
    <scope>NUCLEOTIDE SEQUENCE [LARGE SCALE GENOMIC DNA]</scope>
    <source>
        <strain evidence="6 7">V23-08</strain>
    </source>
</reference>
<evidence type="ECO:0000313" key="7">
    <source>
        <dbReference type="Proteomes" id="UP001304298"/>
    </source>
</evidence>
<evidence type="ECO:0000256" key="2">
    <source>
        <dbReference type="ARBA" id="ARBA00023015"/>
    </source>
</evidence>
<dbReference type="EMBL" id="JAYFSI010000003">
    <property type="protein sequence ID" value="MEA5361119.1"/>
    <property type="molecule type" value="Genomic_DNA"/>
</dbReference>
<dbReference type="SUPFAM" id="SSF47413">
    <property type="entry name" value="lambda repressor-like DNA-binding domains"/>
    <property type="match status" value="1"/>
</dbReference>
<comment type="caution">
    <text evidence="6">The sequence shown here is derived from an EMBL/GenBank/DDBJ whole genome shotgun (WGS) entry which is preliminary data.</text>
</comment>
<organism evidence="6 7">
    <name type="scientific">Amycolatopsis heterodermiae</name>
    <dbReference type="NCBI Taxonomy" id="3110235"/>
    <lineage>
        <taxon>Bacteria</taxon>
        <taxon>Bacillati</taxon>
        <taxon>Actinomycetota</taxon>
        <taxon>Actinomycetes</taxon>
        <taxon>Pseudonocardiales</taxon>
        <taxon>Pseudonocardiaceae</taxon>
        <taxon>Amycolatopsis</taxon>
    </lineage>
</organism>
<dbReference type="PANTHER" id="PTHR30146">
    <property type="entry name" value="LACI-RELATED TRANSCRIPTIONAL REPRESSOR"/>
    <property type="match status" value="1"/>
</dbReference>
<accession>A0ABU5R643</accession>
<evidence type="ECO:0000256" key="3">
    <source>
        <dbReference type="ARBA" id="ARBA00023125"/>
    </source>
</evidence>
<gene>
    <name evidence="6" type="ORF">VA596_16360</name>
</gene>
<name>A0ABU5R643_9PSEU</name>
<evidence type="ECO:0000256" key="4">
    <source>
        <dbReference type="ARBA" id="ARBA00023163"/>
    </source>
</evidence>
<dbReference type="InterPro" id="IPR000843">
    <property type="entry name" value="HTH_LacI"/>
</dbReference>
<evidence type="ECO:0000256" key="1">
    <source>
        <dbReference type="ARBA" id="ARBA00022491"/>
    </source>
</evidence>
<evidence type="ECO:0000259" key="5">
    <source>
        <dbReference type="PROSITE" id="PS50932"/>
    </source>
</evidence>
<protein>
    <submittedName>
        <fullName evidence="6">LacI family DNA-binding transcriptional regulator</fullName>
    </submittedName>
</protein>
<keyword evidence="3 6" id="KW-0238">DNA-binding</keyword>
<dbReference type="Proteomes" id="UP001304298">
    <property type="component" value="Unassembled WGS sequence"/>
</dbReference>
<dbReference type="InterPro" id="IPR046335">
    <property type="entry name" value="LacI/GalR-like_sensor"/>
</dbReference>
<dbReference type="RefSeq" id="WP_323327936.1">
    <property type="nucleotide sequence ID" value="NZ_JAYFSI010000003.1"/>
</dbReference>
<dbReference type="Pfam" id="PF00356">
    <property type="entry name" value="LacI"/>
    <property type="match status" value="1"/>
</dbReference>
<dbReference type="GO" id="GO:0003677">
    <property type="term" value="F:DNA binding"/>
    <property type="evidence" value="ECO:0007669"/>
    <property type="project" value="UniProtKB-KW"/>
</dbReference>
<dbReference type="SMART" id="SM00354">
    <property type="entry name" value="HTH_LACI"/>
    <property type="match status" value="1"/>
</dbReference>